<organism evidence="1">
    <name type="scientific">candidate division WOR-3 bacterium</name>
    <dbReference type="NCBI Taxonomy" id="2052148"/>
    <lineage>
        <taxon>Bacteria</taxon>
        <taxon>Bacteria division WOR-3</taxon>
    </lineage>
</organism>
<proteinExistence type="predicted"/>
<sequence length="346" mass="38740">MEFDVLIVGAGPAGSMTGWHIARAGFSALMIDKKKEVGVPVQCAEYIPALLSKEISIDDEAIANKIKGLRLYFPDNSTYEFCAPGYILNRSVFDKYLTLNAVKAGACLWLKTKFLGVENGKILLYKNGRLLAVGAKIIVGADGPNSRVSRLINQRYKDYVVAYQQELPLIEGMEYTEVYFDKNFFGGYAWLFPKKQSANVGVGVKTGYKIKVKDLFHQFVERLVKEKKVFNTPIKTITGLIPVGGPVRTTGKNILLVGDAAGQTHPITGAGITQAIVCGKFAAQAITDALRKNDLNLLHTYEEKWQGLYLRELNRAIEKRKKMEENWHKLKDILKECWVSFPQYYG</sequence>
<dbReference type="Gene3D" id="3.50.50.60">
    <property type="entry name" value="FAD/NAD(P)-binding domain"/>
    <property type="match status" value="1"/>
</dbReference>
<reference evidence="1" key="1">
    <citation type="journal article" date="2020" name="mSystems">
        <title>Genome- and Community-Level Interaction Insights into Carbon Utilization and Element Cycling Functions of Hydrothermarchaeota in Hydrothermal Sediment.</title>
        <authorList>
            <person name="Zhou Z."/>
            <person name="Liu Y."/>
            <person name="Xu W."/>
            <person name="Pan J."/>
            <person name="Luo Z.H."/>
            <person name="Li M."/>
        </authorList>
    </citation>
    <scope>NUCLEOTIDE SEQUENCE [LARGE SCALE GENOMIC DNA]</scope>
    <source>
        <strain evidence="1">SpSt-783</strain>
    </source>
</reference>
<dbReference type="PANTHER" id="PTHR42685:SF18">
    <property type="entry name" value="DIGERANYLGERANYLGLYCEROPHOSPHOLIPID REDUCTASE"/>
    <property type="match status" value="1"/>
</dbReference>
<dbReference type="SUPFAM" id="SSF51905">
    <property type="entry name" value="FAD/NAD(P)-binding domain"/>
    <property type="match status" value="1"/>
</dbReference>
<dbReference type="PANTHER" id="PTHR42685">
    <property type="entry name" value="GERANYLGERANYL DIPHOSPHATE REDUCTASE"/>
    <property type="match status" value="1"/>
</dbReference>
<dbReference type="AlphaFoldDB" id="A0A7C6AFN2"/>
<name>A0A7C6AFN2_UNCW3</name>
<dbReference type="InterPro" id="IPR011777">
    <property type="entry name" value="Geranylgeranyl_Rdtase_fam"/>
</dbReference>
<evidence type="ECO:0000313" key="1">
    <source>
        <dbReference type="EMBL" id="HHS62834.1"/>
    </source>
</evidence>
<dbReference type="Pfam" id="PF05834">
    <property type="entry name" value="Lycopene_cycl"/>
    <property type="match status" value="1"/>
</dbReference>
<accession>A0A7C6AFN2</accession>
<dbReference type="PRINTS" id="PR00420">
    <property type="entry name" value="RNGMNOXGNASE"/>
</dbReference>
<dbReference type="EMBL" id="DTHJ01000088">
    <property type="protein sequence ID" value="HHS62834.1"/>
    <property type="molecule type" value="Genomic_DNA"/>
</dbReference>
<dbReference type="NCBIfam" id="TIGR02032">
    <property type="entry name" value="GG-red-SF"/>
    <property type="match status" value="1"/>
</dbReference>
<dbReference type="GO" id="GO:0016628">
    <property type="term" value="F:oxidoreductase activity, acting on the CH-CH group of donors, NAD or NADP as acceptor"/>
    <property type="evidence" value="ECO:0007669"/>
    <property type="project" value="InterPro"/>
</dbReference>
<dbReference type="InterPro" id="IPR036188">
    <property type="entry name" value="FAD/NAD-bd_sf"/>
</dbReference>
<dbReference type="InterPro" id="IPR050407">
    <property type="entry name" value="Geranylgeranyl_reductase"/>
</dbReference>
<gene>
    <name evidence="1" type="ORF">ENV70_04370</name>
</gene>
<comment type="caution">
    <text evidence="1">The sequence shown here is derived from an EMBL/GenBank/DDBJ whole genome shotgun (WGS) entry which is preliminary data.</text>
</comment>
<protein>
    <submittedName>
        <fullName evidence="1">NAD(P)/FAD-dependent oxidoreductase</fullName>
    </submittedName>
</protein>